<dbReference type="GO" id="GO:0003984">
    <property type="term" value="F:acetolactate synthase activity"/>
    <property type="evidence" value="ECO:0007669"/>
    <property type="project" value="TreeGrafter"/>
</dbReference>
<organism evidence="7 9">
    <name type="scientific">Mumia zhuanghuii</name>
    <dbReference type="NCBI Taxonomy" id="2585211"/>
    <lineage>
        <taxon>Bacteria</taxon>
        <taxon>Bacillati</taxon>
        <taxon>Actinomycetota</taxon>
        <taxon>Actinomycetes</taxon>
        <taxon>Propionibacteriales</taxon>
        <taxon>Nocardioidaceae</taxon>
        <taxon>Mumia</taxon>
    </lineage>
</organism>
<dbReference type="CDD" id="cd07035">
    <property type="entry name" value="TPP_PYR_POX_like"/>
    <property type="match status" value="1"/>
</dbReference>
<dbReference type="PROSITE" id="PS00187">
    <property type="entry name" value="TPP_ENZYMES"/>
    <property type="match status" value="1"/>
</dbReference>
<dbReference type="InterPro" id="IPR000399">
    <property type="entry name" value="TPP-bd_CS"/>
</dbReference>
<dbReference type="Pfam" id="PF02775">
    <property type="entry name" value="TPP_enzyme_C"/>
    <property type="match status" value="1"/>
</dbReference>
<dbReference type="GO" id="GO:0000287">
    <property type="term" value="F:magnesium ion binding"/>
    <property type="evidence" value="ECO:0007669"/>
    <property type="project" value="InterPro"/>
</dbReference>
<dbReference type="EMBL" id="VDFR01000068">
    <property type="protein sequence ID" value="TNC45259.1"/>
    <property type="molecule type" value="Genomic_DNA"/>
</dbReference>
<gene>
    <name evidence="8" type="ORF">FHE65_09775</name>
    <name evidence="7" type="ORF">FHE65_15020</name>
</gene>
<comment type="caution">
    <text evidence="7">The sequence shown here is derived from an EMBL/GenBank/DDBJ whole genome shotgun (WGS) entry which is preliminary data.</text>
</comment>
<dbReference type="InterPro" id="IPR012001">
    <property type="entry name" value="Thiamin_PyroP_enz_TPP-bd_dom"/>
</dbReference>
<dbReference type="Gene3D" id="3.40.50.1220">
    <property type="entry name" value="TPP-binding domain"/>
    <property type="match status" value="1"/>
</dbReference>
<feature type="domain" description="Thiamine pyrophosphate enzyme N-terminal TPP-binding" evidence="6">
    <location>
        <begin position="1"/>
        <end position="94"/>
    </location>
</feature>
<evidence type="ECO:0000259" key="5">
    <source>
        <dbReference type="Pfam" id="PF02775"/>
    </source>
</evidence>
<dbReference type="GO" id="GO:0030976">
    <property type="term" value="F:thiamine pyrophosphate binding"/>
    <property type="evidence" value="ECO:0007669"/>
    <property type="project" value="InterPro"/>
</dbReference>
<evidence type="ECO:0000313" key="7">
    <source>
        <dbReference type="EMBL" id="TNC45259.1"/>
    </source>
</evidence>
<evidence type="ECO:0000256" key="2">
    <source>
        <dbReference type="ARBA" id="ARBA00023052"/>
    </source>
</evidence>
<evidence type="ECO:0000313" key="9">
    <source>
        <dbReference type="Proteomes" id="UP000306740"/>
    </source>
</evidence>
<dbReference type="InterPro" id="IPR012000">
    <property type="entry name" value="Thiamin_PyroP_enz_cen_dom"/>
</dbReference>
<evidence type="ECO:0000259" key="6">
    <source>
        <dbReference type="Pfam" id="PF02776"/>
    </source>
</evidence>
<evidence type="ECO:0000256" key="3">
    <source>
        <dbReference type="RuleBase" id="RU362132"/>
    </source>
</evidence>
<evidence type="ECO:0000313" key="8">
    <source>
        <dbReference type="EMBL" id="TNC47464.1"/>
    </source>
</evidence>
<dbReference type="OrthoDB" id="4959782at2"/>
<dbReference type="Pfam" id="PF00205">
    <property type="entry name" value="TPP_enzyme_M"/>
    <property type="match status" value="1"/>
</dbReference>
<accession>A0A5C4MMZ7</accession>
<dbReference type="GO" id="GO:0050660">
    <property type="term" value="F:flavin adenine dinucleotide binding"/>
    <property type="evidence" value="ECO:0007669"/>
    <property type="project" value="TreeGrafter"/>
</dbReference>
<evidence type="ECO:0000256" key="1">
    <source>
        <dbReference type="ARBA" id="ARBA00007812"/>
    </source>
</evidence>
<dbReference type="InterPro" id="IPR029061">
    <property type="entry name" value="THDP-binding"/>
</dbReference>
<dbReference type="Gene3D" id="3.40.50.970">
    <property type="match status" value="2"/>
</dbReference>
<dbReference type="SUPFAM" id="SSF52518">
    <property type="entry name" value="Thiamin diphosphate-binding fold (THDP-binding)"/>
    <property type="match status" value="2"/>
</dbReference>
<sequence>MRRQDMTTIFSNPGSTEVAFLVDLPDDLDFVLALHEGSVVGMASGWAIARREPAFVLLHTTAGLGNAVGAIATARVNRAPMVIVVGQQDRRHLALEPFLAGRLDGLAGEYPLDVLSPVRAQDVPSAVERAAHRARTDQGPVLVIVPMDDWEAPYDPADVSAAREVQASRSAPVDLDPLAALVASSGRTAILAGAGNDDAEGWRSLTSLAERLGAPVWQEPFGARAGFPQDHPLFAGHLPAERARAREVLEGIELLLVVGAAAIRQYPYAEGRLVPEGTRIAVITADPQEAYRSPADLAVIATPSVVVEALLNHPVLAAVSVPPHTQAVPALSAGPVAGHALHVAHLVAHHDALTATDVFRTLADVLPRHTVLVEESPSSRGLLQAMLPAREPLGFVSAAMGGLGFAMPASIGLKMAMPERPVVAVIGDGSAMYAIQSLWTAAREDIGVLCVVMANGGYAVMDRLAERVDGKPPWPSFPELSVGRVAEALGCRVVRVEDHTRLESTLAAAAERLDEPGGPLVVEVTVAQDSHFAP</sequence>
<dbReference type="AlphaFoldDB" id="A0A5C4MMZ7"/>
<keyword evidence="2 3" id="KW-0786">Thiamine pyrophosphate</keyword>
<dbReference type="InterPro" id="IPR011766">
    <property type="entry name" value="TPP_enzyme_TPP-bd"/>
</dbReference>
<dbReference type="PANTHER" id="PTHR18968">
    <property type="entry name" value="THIAMINE PYROPHOSPHATE ENZYMES"/>
    <property type="match status" value="1"/>
</dbReference>
<dbReference type="Pfam" id="PF02776">
    <property type="entry name" value="TPP_enzyme_N"/>
    <property type="match status" value="1"/>
</dbReference>
<protein>
    <submittedName>
        <fullName evidence="7">Thiamine pyrophosphate-binding protein</fullName>
    </submittedName>
</protein>
<proteinExistence type="inferred from homology"/>
<comment type="similarity">
    <text evidence="1 3">Belongs to the TPP enzyme family.</text>
</comment>
<dbReference type="Proteomes" id="UP000306740">
    <property type="component" value="Unassembled WGS sequence"/>
</dbReference>
<dbReference type="SUPFAM" id="SSF52467">
    <property type="entry name" value="DHS-like NAD/FAD-binding domain"/>
    <property type="match status" value="1"/>
</dbReference>
<name>A0A5C4MMZ7_9ACTN</name>
<feature type="domain" description="Thiamine pyrophosphate enzyme TPP-binding" evidence="5">
    <location>
        <begin position="385"/>
        <end position="524"/>
    </location>
</feature>
<dbReference type="InterPro" id="IPR029035">
    <property type="entry name" value="DHS-like_NAD/FAD-binding_dom"/>
</dbReference>
<evidence type="ECO:0000259" key="4">
    <source>
        <dbReference type="Pfam" id="PF00205"/>
    </source>
</evidence>
<dbReference type="InterPro" id="IPR045229">
    <property type="entry name" value="TPP_enz"/>
</dbReference>
<dbReference type="CDD" id="cd02002">
    <property type="entry name" value="TPP_BFDC"/>
    <property type="match status" value="1"/>
</dbReference>
<feature type="domain" description="Thiamine pyrophosphate enzyme central" evidence="4">
    <location>
        <begin position="177"/>
        <end position="310"/>
    </location>
</feature>
<dbReference type="PANTHER" id="PTHR18968:SF133">
    <property type="entry name" value="BENZOYLFORMATE DECARBOXYLASE"/>
    <property type="match status" value="1"/>
</dbReference>
<reference evidence="7 9" key="1">
    <citation type="submission" date="2019-05" db="EMBL/GenBank/DDBJ databases">
        <title>Mumia sp. nov., isolated from the intestinal contents of plateau pika (Ochotona curzoniae) in the Qinghai-Tibet plateau of China.</title>
        <authorList>
            <person name="Tian Z."/>
        </authorList>
    </citation>
    <scope>NUCLEOTIDE SEQUENCE [LARGE SCALE GENOMIC DNA]</scope>
    <source>
        <strain evidence="9">527</strain>
        <strain evidence="7">Z527</strain>
    </source>
</reference>
<dbReference type="EMBL" id="VDFR01000045">
    <property type="protein sequence ID" value="TNC47464.1"/>
    <property type="molecule type" value="Genomic_DNA"/>
</dbReference>